<dbReference type="SMART" id="SM01091">
    <property type="entry name" value="CorC_HlyC"/>
    <property type="match status" value="1"/>
</dbReference>
<dbReference type="PATRIC" id="fig|1429439.4.peg.2751"/>
<evidence type="ECO:0008006" key="15">
    <source>
        <dbReference type="Google" id="ProtNLM"/>
    </source>
</evidence>
<dbReference type="PROSITE" id="PS51846">
    <property type="entry name" value="CNNM"/>
    <property type="match status" value="1"/>
</dbReference>
<comment type="caution">
    <text evidence="13">The sequence shown here is derived from an EMBL/GenBank/DDBJ whole genome shotgun (WGS) entry which is preliminary data.</text>
</comment>
<evidence type="ECO:0000256" key="4">
    <source>
        <dbReference type="ARBA" id="ARBA00022737"/>
    </source>
</evidence>
<name>W4M8R2_9BACT</name>
<proteinExistence type="predicted"/>
<reference evidence="13 14" key="1">
    <citation type="journal article" date="2014" name="Nature">
        <title>An environmental bacterial taxon with a large and distinct metabolic repertoire.</title>
        <authorList>
            <person name="Wilson M.C."/>
            <person name="Mori T."/>
            <person name="Ruckert C."/>
            <person name="Uria A.R."/>
            <person name="Helf M.J."/>
            <person name="Takada K."/>
            <person name="Gernert C."/>
            <person name="Steffens U.A."/>
            <person name="Heycke N."/>
            <person name="Schmitt S."/>
            <person name="Rinke C."/>
            <person name="Helfrich E.J."/>
            <person name="Brachmann A.O."/>
            <person name="Gurgui C."/>
            <person name="Wakimoto T."/>
            <person name="Kracht M."/>
            <person name="Crusemann M."/>
            <person name="Hentschel U."/>
            <person name="Abe I."/>
            <person name="Matsunaga S."/>
            <person name="Kalinowski J."/>
            <person name="Takeyama H."/>
            <person name="Piel J."/>
        </authorList>
    </citation>
    <scope>NUCLEOTIDE SEQUENCE [LARGE SCALE GENOMIC DNA]</scope>
    <source>
        <strain evidence="14">TSY2</strain>
    </source>
</reference>
<dbReference type="CDD" id="cd04590">
    <property type="entry name" value="CBS_pair_CorC_HlyC_assoc"/>
    <property type="match status" value="1"/>
</dbReference>
<evidence type="ECO:0000256" key="10">
    <source>
        <dbReference type="SAM" id="Phobius"/>
    </source>
</evidence>
<keyword evidence="14" id="KW-1185">Reference proteome</keyword>
<dbReference type="InterPro" id="IPR046342">
    <property type="entry name" value="CBS_dom_sf"/>
</dbReference>
<evidence type="ECO:0000256" key="5">
    <source>
        <dbReference type="ARBA" id="ARBA00022989"/>
    </source>
</evidence>
<evidence type="ECO:0000256" key="3">
    <source>
        <dbReference type="ARBA" id="ARBA00022692"/>
    </source>
</evidence>
<dbReference type="InterPro" id="IPR005170">
    <property type="entry name" value="Transptr-assoc_dom"/>
</dbReference>
<comment type="subcellular location">
    <subcellularLocation>
        <location evidence="1">Cell membrane</location>
        <topology evidence="1">Multi-pass membrane protein</topology>
    </subcellularLocation>
</comment>
<accession>W4M8R2</accession>
<dbReference type="AlphaFoldDB" id="W4M8R2"/>
<keyword evidence="3 9" id="KW-0812">Transmembrane</keyword>
<evidence type="ECO:0000259" key="11">
    <source>
        <dbReference type="PROSITE" id="PS51371"/>
    </source>
</evidence>
<dbReference type="Pfam" id="PF01595">
    <property type="entry name" value="CNNM"/>
    <property type="match status" value="1"/>
</dbReference>
<feature type="domain" description="CNNM transmembrane" evidence="12">
    <location>
        <begin position="1"/>
        <end position="207"/>
    </location>
</feature>
<dbReference type="PANTHER" id="PTHR43099:SF5">
    <property type="entry name" value="HLYC_CORC FAMILY TRANSPORTER"/>
    <property type="match status" value="1"/>
</dbReference>
<evidence type="ECO:0000256" key="7">
    <source>
        <dbReference type="ARBA" id="ARBA00023136"/>
    </source>
</evidence>
<dbReference type="FunFam" id="3.10.580.10:FF:000002">
    <property type="entry name" value="Magnesium/cobalt efflux protein CorC"/>
    <property type="match status" value="1"/>
</dbReference>
<dbReference type="InterPro" id="IPR036318">
    <property type="entry name" value="FAD-bd_PCMH-like_sf"/>
</dbReference>
<dbReference type="EMBL" id="AZHX01000657">
    <property type="protein sequence ID" value="ETX06595.1"/>
    <property type="molecule type" value="Genomic_DNA"/>
</dbReference>
<evidence type="ECO:0000256" key="1">
    <source>
        <dbReference type="ARBA" id="ARBA00004651"/>
    </source>
</evidence>
<dbReference type="GO" id="GO:0050660">
    <property type="term" value="F:flavin adenine dinucleotide binding"/>
    <property type="evidence" value="ECO:0007669"/>
    <property type="project" value="InterPro"/>
</dbReference>
<evidence type="ECO:0000313" key="14">
    <source>
        <dbReference type="Proteomes" id="UP000019140"/>
    </source>
</evidence>
<keyword evidence="5 9" id="KW-1133">Transmembrane helix</keyword>
<sequence length="452" mass="49977">MDVLLSIGTILLLVGLNAFFVASEFALVGARTRLYYLQNLAEDGDRKARRVLQALDQLDATLSGAQVGITLTSLALGWVGHLWLTPYIQTFFFHFFPGAMTTIVAYIVTALVVFAGLVFLHVVFGEIVPKSAALVQPEGMSRWVVPPLLLFNQLFRPIIRLLQLIATRVLHLFAFDRPAYPAPVHAPEELLLLLSESREHGLVEDSDAAMIAGVLDLSSISVREAMTPRTDICAVERHWSLEQIIDTVQEEGFSRLPVYENDLDHIVGFLLAKDLLAYFDSPTPFHTDKVVREPIFTSPQTRVDALMQELRTLNAHMAIVIDEYGGTLGLITLEDLLEQIVGEINDEFDDDEEEKEIEAIADGHISVPGDFAIQDLNERFDLNLSAGDYVTVAGLVLEALGHVPSEGQDITVDGVTFHVTAMDRQRIERLEIILTDRDPSSSGTSSTQSSQA</sequence>
<dbReference type="GO" id="GO:0005886">
    <property type="term" value="C:plasma membrane"/>
    <property type="evidence" value="ECO:0007669"/>
    <property type="project" value="UniProtKB-SubCell"/>
</dbReference>
<dbReference type="PROSITE" id="PS51371">
    <property type="entry name" value="CBS"/>
    <property type="match status" value="2"/>
</dbReference>
<dbReference type="InterPro" id="IPR051676">
    <property type="entry name" value="UPF0053_domain"/>
</dbReference>
<dbReference type="InterPro" id="IPR044751">
    <property type="entry name" value="Ion_transp-like_CBS"/>
</dbReference>
<protein>
    <recommendedName>
        <fullName evidence="15">HlyC/CorC family transporter</fullName>
    </recommendedName>
</protein>
<evidence type="ECO:0000313" key="13">
    <source>
        <dbReference type="EMBL" id="ETX06595.1"/>
    </source>
</evidence>
<evidence type="ECO:0000256" key="9">
    <source>
        <dbReference type="PROSITE-ProRule" id="PRU01193"/>
    </source>
</evidence>
<dbReference type="Gene3D" id="3.30.465.10">
    <property type="match status" value="1"/>
</dbReference>
<evidence type="ECO:0000256" key="6">
    <source>
        <dbReference type="ARBA" id="ARBA00023122"/>
    </source>
</evidence>
<keyword evidence="7 9" id="KW-0472">Membrane</keyword>
<evidence type="ECO:0000259" key="12">
    <source>
        <dbReference type="PROSITE" id="PS51846"/>
    </source>
</evidence>
<gene>
    <name evidence="13" type="ORF">ETSY2_16200</name>
</gene>
<dbReference type="InterPro" id="IPR002550">
    <property type="entry name" value="CNNM"/>
</dbReference>
<dbReference type="Proteomes" id="UP000019140">
    <property type="component" value="Unassembled WGS sequence"/>
</dbReference>
<keyword evidence="6 8" id="KW-0129">CBS domain</keyword>
<dbReference type="SUPFAM" id="SSF54631">
    <property type="entry name" value="CBS-domain pair"/>
    <property type="match status" value="1"/>
</dbReference>
<keyword evidence="4" id="KW-0677">Repeat</keyword>
<dbReference type="SMART" id="SM00116">
    <property type="entry name" value="CBS"/>
    <property type="match status" value="2"/>
</dbReference>
<dbReference type="InterPro" id="IPR000644">
    <property type="entry name" value="CBS_dom"/>
</dbReference>
<evidence type="ECO:0000256" key="2">
    <source>
        <dbReference type="ARBA" id="ARBA00022475"/>
    </source>
</evidence>
<dbReference type="HOGENOM" id="CLU_015237_4_0_7"/>
<evidence type="ECO:0000256" key="8">
    <source>
        <dbReference type="PROSITE-ProRule" id="PRU00703"/>
    </source>
</evidence>
<dbReference type="InterPro" id="IPR016169">
    <property type="entry name" value="FAD-bd_PCMH_sub2"/>
</dbReference>
<dbReference type="PANTHER" id="PTHR43099">
    <property type="entry name" value="UPF0053 PROTEIN YRKA"/>
    <property type="match status" value="1"/>
</dbReference>
<feature type="domain" description="CBS" evidence="11">
    <location>
        <begin position="226"/>
        <end position="285"/>
    </location>
</feature>
<feature type="domain" description="CBS" evidence="11">
    <location>
        <begin position="290"/>
        <end position="347"/>
    </location>
</feature>
<organism evidence="13 14">
    <name type="scientific">Candidatus Entotheonella gemina</name>
    <dbReference type="NCBI Taxonomy" id="1429439"/>
    <lineage>
        <taxon>Bacteria</taxon>
        <taxon>Pseudomonadati</taxon>
        <taxon>Nitrospinota/Tectimicrobiota group</taxon>
        <taxon>Candidatus Tectimicrobiota</taxon>
        <taxon>Candidatus Entotheonellia</taxon>
        <taxon>Candidatus Entotheonellales</taxon>
        <taxon>Candidatus Entotheonellaceae</taxon>
        <taxon>Candidatus Entotheonella</taxon>
    </lineage>
</organism>
<dbReference type="SUPFAM" id="SSF56176">
    <property type="entry name" value="FAD-binding/transporter-associated domain-like"/>
    <property type="match status" value="1"/>
</dbReference>
<keyword evidence="2" id="KW-1003">Cell membrane</keyword>
<dbReference type="Gene3D" id="3.10.580.10">
    <property type="entry name" value="CBS-domain"/>
    <property type="match status" value="1"/>
</dbReference>
<dbReference type="Pfam" id="PF03471">
    <property type="entry name" value="CorC_HlyC"/>
    <property type="match status" value="1"/>
</dbReference>
<feature type="transmembrane region" description="Helical" evidence="10">
    <location>
        <begin position="91"/>
        <end position="124"/>
    </location>
</feature>
<dbReference type="Pfam" id="PF00571">
    <property type="entry name" value="CBS"/>
    <property type="match status" value="2"/>
</dbReference>